<feature type="domain" description="Carbohydrate-binding module family 96" evidence="4">
    <location>
        <begin position="65"/>
        <end position="172"/>
    </location>
</feature>
<evidence type="ECO:0000256" key="3">
    <source>
        <dbReference type="ARBA" id="ARBA00022729"/>
    </source>
</evidence>
<protein>
    <submittedName>
        <fullName evidence="5">FG-GAP-like repeat-containing protein</fullName>
    </submittedName>
</protein>
<accession>A0ABT6W5T8</accession>
<evidence type="ECO:0000313" key="6">
    <source>
        <dbReference type="Proteomes" id="UP001156398"/>
    </source>
</evidence>
<dbReference type="Proteomes" id="UP001156398">
    <property type="component" value="Unassembled WGS sequence"/>
</dbReference>
<dbReference type="PANTHER" id="PTHR46580">
    <property type="entry name" value="SENSOR KINASE-RELATED"/>
    <property type="match status" value="1"/>
</dbReference>
<comment type="caution">
    <text evidence="5">The sequence shown here is derived from an EMBL/GenBank/DDBJ whole genome shotgun (WGS) entry which is preliminary data.</text>
</comment>
<evidence type="ECO:0000313" key="5">
    <source>
        <dbReference type="EMBL" id="MDI5966118.1"/>
    </source>
</evidence>
<comment type="subcellular location">
    <subcellularLocation>
        <location evidence="1">Secreted</location>
    </subcellularLocation>
</comment>
<dbReference type="Pfam" id="PF24517">
    <property type="entry name" value="CBM96"/>
    <property type="match status" value="1"/>
</dbReference>
<dbReference type="SUPFAM" id="SSF69318">
    <property type="entry name" value="Integrin alpha N-terminal domain"/>
    <property type="match status" value="1"/>
</dbReference>
<keyword evidence="6" id="KW-1185">Reference proteome</keyword>
<dbReference type="EMBL" id="JAAGKO020000045">
    <property type="protein sequence ID" value="MDI5966118.1"/>
    <property type="molecule type" value="Genomic_DNA"/>
</dbReference>
<organism evidence="5 6">
    <name type="scientific">Streptantibioticus silvisoli</name>
    <dbReference type="NCBI Taxonomy" id="2705255"/>
    <lineage>
        <taxon>Bacteria</taxon>
        <taxon>Bacillati</taxon>
        <taxon>Actinomycetota</taxon>
        <taxon>Actinomycetes</taxon>
        <taxon>Kitasatosporales</taxon>
        <taxon>Streptomycetaceae</taxon>
        <taxon>Streptantibioticus</taxon>
    </lineage>
</organism>
<keyword evidence="3" id="KW-0732">Signal</keyword>
<evidence type="ECO:0000256" key="1">
    <source>
        <dbReference type="ARBA" id="ARBA00004613"/>
    </source>
</evidence>
<dbReference type="RefSeq" id="WP_271323371.1">
    <property type="nucleotide sequence ID" value="NZ_JAAGKO020000045.1"/>
</dbReference>
<evidence type="ECO:0000259" key="4">
    <source>
        <dbReference type="Pfam" id="PF24517"/>
    </source>
</evidence>
<dbReference type="InterPro" id="IPR013517">
    <property type="entry name" value="FG-GAP"/>
</dbReference>
<gene>
    <name evidence="5" type="ORF">POF43_025880</name>
</gene>
<dbReference type="InterPro" id="IPR055372">
    <property type="entry name" value="CBM96"/>
</dbReference>
<name>A0ABT6W5T8_9ACTN</name>
<dbReference type="Gene3D" id="2.130.10.130">
    <property type="entry name" value="Integrin alpha, N-terminal"/>
    <property type="match status" value="1"/>
</dbReference>
<reference evidence="5 6" key="1">
    <citation type="submission" date="2023-05" db="EMBL/GenBank/DDBJ databases">
        <title>Streptantibioticus silvisoli sp. nov., acidotolerant actinomycetes 1 from pine litter.</title>
        <authorList>
            <person name="Swiecimska M."/>
            <person name="Golinska P."/>
            <person name="Sangal V."/>
            <person name="Wachnowicz B."/>
            <person name="Goodfellow M."/>
        </authorList>
    </citation>
    <scope>NUCLEOTIDE SEQUENCE [LARGE SCALE GENOMIC DNA]</scope>
    <source>
        <strain evidence="5 6">SL54</strain>
    </source>
</reference>
<evidence type="ECO:0000256" key="2">
    <source>
        <dbReference type="ARBA" id="ARBA00022525"/>
    </source>
</evidence>
<dbReference type="Pfam" id="PF13517">
    <property type="entry name" value="FG-GAP_3"/>
    <property type="match status" value="1"/>
</dbReference>
<keyword evidence="2" id="KW-0964">Secreted</keyword>
<dbReference type="PANTHER" id="PTHR46580:SF4">
    <property type="entry name" value="ATP_GTP-BINDING PROTEIN"/>
    <property type="match status" value="1"/>
</dbReference>
<proteinExistence type="predicted"/>
<sequence>MELVEFGLLPAYVGDRLGRCAAVGRGDEGFVGTVVRGGGRPLELSRYPVYIDPDVDPTPVSVTPNSSGSTYVQSAYPSTQNYSDTSNDLGVGDQQYQASTGAERTFYQFNMGAAAGTDISSAKLNVTQNYSADWGCTDYTVTAKNSPHISSSTTWNNQPTPYTDDTDTQSITGSGNSGCPGDTKATFNMTKAAQDDGDGVLTFRLTGDESTPSAFKRFNKSASLTLLYNNPPNVPTSPTTSPIPQPNDNTCTIKGDYGWIGNLSGGSVGLSAHVSDPDGSKQQIQGKFSMWDDGGDGSGSTPTAYLPGVNETDSTNVVSGTGGTVNLTVPAAKLTDGHLYGWDVLASDGIDTSDASDHCLFWYDASAPHNPTVTDTPPGSAGRNLTFSLSATDVVPTGGRASGIDHYDYTLDSATALAGDGGTHVALSAADNVSVPVTSWGTHTLYADSVDQAGNESQPTTVRFYVPQNTASVSPGDVNDDGVPDLLAADSGNNSLDLIQPNQSVPGTTTAPTPAIASGPADSPDGTTWANTLIAHRSSGKYSVSGQKVDDLWAEKSGHLWLYTNNINNSGGLPGHNQEFYTADNRTQVYRPTCASGDCAHYSATSWSAATQMIAPGDGNGDGNADLITVEGSELWLFLGSNASGSFGSAVQLAPGTDWSDYTIIAPGDVNGDGYADLWARNNTTGVICQYLTAVDPGTGAVTLGTGTAIDTGSFTKTQRPLIASLGDIDGDGYPDLFSTVNTTNPTGVQLWANMGHTLTGGTEFGAHAVVDDSKLWTHITDIN</sequence>
<dbReference type="InterPro" id="IPR028994">
    <property type="entry name" value="Integrin_alpha_N"/>
</dbReference>